<proteinExistence type="inferred from homology"/>
<dbReference type="Gene3D" id="1.20.1250.20">
    <property type="entry name" value="MFS general substrate transporter like domains"/>
    <property type="match status" value="1"/>
</dbReference>
<dbReference type="SUPFAM" id="SSF103473">
    <property type="entry name" value="MFS general substrate transporter"/>
    <property type="match status" value="1"/>
</dbReference>
<protein>
    <recommendedName>
        <fullName evidence="9">Oligopeptide transporter</fullName>
    </recommendedName>
</protein>
<evidence type="ECO:0000256" key="4">
    <source>
        <dbReference type="ARBA" id="ARBA00022989"/>
    </source>
</evidence>
<evidence type="ECO:0008006" key="9">
    <source>
        <dbReference type="Google" id="ProtNLM"/>
    </source>
</evidence>
<reference evidence="7 8" key="1">
    <citation type="journal article" date="2016" name="Nat. Commun.">
        <title>Ectomycorrhizal ecology is imprinted in the genome of the dominant symbiotic fungus Cenococcum geophilum.</title>
        <authorList>
            <consortium name="DOE Joint Genome Institute"/>
            <person name="Peter M."/>
            <person name="Kohler A."/>
            <person name="Ohm R.A."/>
            <person name="Kuo A."/>
            <person name="Krutzmann J."/>
            <person name="Morin E."/>
            <person name="Arend M."/>
            <person name="Barry K.W."/>
            <person name="Binder M."/>
            <person name="Choi C."/>
            <person name="Clum A."/>
            <person name="Copeland A."/>
            <person name="Grisel N."/>
            <person name="Haridas S."/>
            <person name="Kipfer T."/>
            <person name="LaButti K."/>
            <person name="Lindquist E."/>
            <person name="Lipzen A."/>
            <person name="Maire R."/>
            <person name="Meier B."/>
            <person name="Mihaltcheva S."/>
            <person name="Molinier V."/>
            <person name="Murat C."/>
            <person name="Poggeler S."/>
            <person name="Quandt C.A."/>
            <person name="Sperisen C."/>
            <person name="Tritt A."/>
            <person name="Tisserant E."/>
            <person name="Crous P.W."/>
            <person name="Henrissat B."/>
            <person name="Nehls U."/>
            <person name="Egli S."/>
            <person name="Spatafora J.W."/>
            <person name="Grigoriev I.V."/>
            <person name="Martin F.M."/>
        </authorList>
    </citation>
    <scope>NUCLEOTIDE SEQUENCE [LARGE SCALE GENOMIC DNA]</scope>
    <source>
        <strain evidence="7 8">CBS 207.34</strain>
    </source>
</reference>
<comment type="subcellular location">
    <subcellularLocation>
        <location evidence="1">Membrane</location>
        <topology evidence="1">Multi-pass membrane protein</topology>
    </subcellularLocation>
</comment>
<keyword evidence="8" id="KW-1185">Reference proteome</keyword>
<gene>
    <name evidence="7" type="ORF">AOQ84DRAFT_398180</name>
</gene>
<dbReference type="InterPro" id="IPR036259">
    <property type="entry name" value="MFS_trans_sf"/>
</dbReference>
<feature type="transmembrane region" description="Helical" evidence="6">
    <location>
        <begin position="290"/>
        <end position="310"/>
    </location>
</feature>
<dbReference type="AlphaFoldDB" id="A0A8E2EZV6"/>
<accession>A0A8E2EZV6</accession>
<dbReference type="Proteomes" id="UP000250140">
    <property type="component" value="Unassembled WGS sequence"/>
</dbReference>
<evidence type="ECO:0000256" key="3">
    <source>
        <dbReference type="ARBA" id="ARBA00022692"/>
    </source>
</evidence>
<evidence type="ECO:0000313" key="7">
    <source>
        <dbReference type="EMBL" id="OCL07987.1"/>
    </source>
</evidence>
<dbReference type="PANTHER" id="PTHR11654">
    <property type="entry name" value="OLIGOPEPTIDE TRANSPORTER-RELATED"/>
    <property type="match status" value="1"/>
</dbReference>
<evidence type="ECO:0000256" key="1">
    <source>
        <dbReference type="ARBA" id="ARBA00004141"/>
    </source>
</evidence>
<dbReference type="GO" id="GO:0022857">
    <property type="term" value="F:transmembrane transporter activity"/>
    <property type="evidence" value="ECO:0007669"/>
    <property type="project" value="InterPro"/>
</dbReference>
<dbReference type="GO" id="GO:0016020">
    <property type="term" value="C:membrane"/>
    <property type="evidence" value="ECO:0007669"/>
    <property type="project" value="UniProtKB-SubCell"/>
</dbReference>
<dbReference type="InterPro" id="IPR000109">
    <property type="entry name" value="POT_fam"/>
</dbReference>
<keyword evidence="3 6" id="KW-0812">Transmembrane</keyword>
<dbReference type="Pfam" id="PF00854">
    <property type="entry name" value="PTR2"/>
    <property type="match status" value="1"/>
</dbReference>
<sequence length="348" mass="38631">MILIAFSSGGIRAAITPLIAEQYKEMVSRIKIQRNGEITVTDRELTIQYIYNDGQHRRLSSTRNHTDGEIFKSPPSGSILPRVTRALWCGAKGGFRVDAAKPQAQFEKHHKEVPWDDVFIHELKSGLLACRILIFYPIHWLCLNQTFSNLIAQAGQMVNSGVPNDTIKSTNPITGIILIPLIQQGLYSFLRRRHIRFGPISRIDVGFTLASASIVYATGLQQLIYNTGPCYSHPRTCAASENGQVPNQVSMFLQAPIYMLGGLADVFCIPTGTEYAYNQAPRSMKSVVRALWLATAGVGACFAMAFTPVAKDPHLIVMYACLAVVMGVTTVAFWVTFRENDKEKMDML</sequence>
<evidence type="ECO:0000256" key="2">
    <source>
        <dbReference type="ARBA" id="ARBA00005982"/>
    </source>
</evidence>
<keyword evidence="5 6" id="KW-0472">Membrane</keyword>
<evidence type="ECO:0000256" key="6">
    <source>
        <dbReference type="SAM" id="Phobius"/>
    </source>
</evidence>
<organism evidence="7 8">
    <name type="scientific">Glonium stellatum</name>
    <dbReference type="NCBI Taxonomy" id="574774"/>
    <lineage>
        <taxon>Eukaryota</taxon>
        <taxon>Fungi</taxon>
        <taxon>Dikarya</taxon>
        <taxon>Ascomycota</taxon>
        <taxon>Pezizomycotina</taxon>
        <taxon>Dothideomycetes</taxon>
        <taxon>Pleosporomycetidae</taxon>
        <taxon>Gloniales</taxon>
        <taxon>Gloniaceae</taxon>
        <taxon>Glonium</taxon>
    </lineage>
</organism>
<evidence type="ECO:0000313" key="8">
    <source>
        <dbReference type="Proteomes" id="UP000250140"/>
    </source>
</evidence>
<evidence type="ECO:0000256" key="5">
    <source>
        <dbReference type="ARBA" id="ARBA00023136"/>
    </source>
</evidence>
<dbReference type="OrthoDB" id="8904098at2759"/>
<name>A0A8E2EZV6_9PEZI</name>
<feature type="transmembrane region" description="Helical" evidence="6">
    <location>
        <begin position="316"/>
        <end position="337"/>
    </location>
</feature>
<comment type="similarity">
    <text evidence="2">Belongs to the major facilitator superfamily. Proton-dependent oligopeptide transporter (POT/PTR) (TC 2.A.17) family.</text>
</comment>
<dbReference type="EMBL" id="KV749740">
    <property type="protein sequence ID" value="OCL07987.1"/>
    <property type="molecule type" value="Genomic_DNA"/>
</dbReference>
<keyword evidence="4 6" id="KW-1133">Transmembrane helix</keyword>
<feature type="transmembrane region" description="Helical" evidence="6">
    <location>
        <begin position="173"/>
        <end position="190"/>
    </location>
</feature>